<dbReference type="OMA" id="FGLCRNQ"/>
<gene>
    <name evidence="7" type="primary">rpsN</name>
    <name evidence="8" type="ORF">SRCM100623_01357</name>
</gene>
<comment type="caution">
    <text evidence="8">The sequence shown here is derived from an EMBL/GenBank/DDBJ whole genome shotgun (WGS) entry which is preliminary data.</text>
</comment>
<reference evidence="8 9" key="1">
    <citation type="submission" date="2016-05" db="EMBL/GenBank/DDBJ databases">
        <title>Genome sequencing of Acetobacter pasteurianus strain SRCM100623.</title>
        <authorList>
            <person name="Song Y.R."/>
        </authorList>
    </citation>
    <scope>NUCLEOTIDE SEQUENCE [LARGE SCALE GENOMIC DNA]</scope>
    <source>
        <strain evidence="8 9">SRCM100623</strain>
    </source>
</reference>
<keyword evidence="7" id="KW-0694">RNA-binding</keyword>
<keyword evidence="7" id="KW-0699">rRNA-binding</keyword>
<dbReference type="SUPFAM" id="SSF57716">
    <property type="entry name" value="Glucocorticoid receptor-like (DNA-binding domain)"/>
    <property type="match status" value="1"/>
</dbReference>
<comment type="function">
    <text evidence="1 7">Binds 16S rRNA, required for the assembly of 30S particles and may also be responsible for determining the conformation of the 16S rRNA at the A site.</text>
</comment>
<evidence type="ECO:0000256" key="5">
    <source>
        <dbReference type="ARBA" id="ARBA00035167"/>
    </source>
</evidence>
<evidence type="ECO:0000313" key="9">
    <source>
        <dbReference type="Proteomes" id="UP000093796"/>
    </source>
</evidence>
<dbReference type="Proteomes" id="UP000093796">
    <property type="component" value="Unassembled WGS sequence"/>
</dbReference>
<evidence type="ECO:0000256" key="4">
    <source>
        <dbReference type="ARBA" id="ARBA00023274"/>
    </source>
</evidence>
<dbReference type="GeneID" id="60376581"/>
<dbReference type="InterPro" id="IPR018271">
    <property type="entry name" value="Ribosomal_uS14_CS"/>
</dbReference>
<dbReference type="AlphaFoldDB" id="A0A0K0TBT6"/>
<dbReference type="OrthoDB" id="9810484at2"/>
<comment type="similarity">
    <text evidence="2 7">Belongs to the universal ribosomal protein uS14 family.</text>
</comment>
<dbReference type="GeneID" id="66350293"/>
<dbReference type="PROSITE" id="PS00527">
    <property type="entry name" value="RIBOSOMAL_S14"/>
    <property type="match status" value="1"/>
</dbReference>
<dbReference type="PANTHER" id="PTHR19836:SF19">
    <property type="entry name" value="SMALL RIBOSOMAL SUBUNIT PROTEIN US14M"/>
    <property type="match status" value="1"/>
</dbReference>
<proteinExistence type="inferred from homology"/>
<dbReference type="HAMAP" id="MF_00537">
    <property type="entry name" value="Ribosomal_uS14_1"/>
    <property type="match status" value="1"/>
</dbReference>
<sequence length="101" mass="11543">MAKTSAILRNAKRARMAARDKEKRVALKNIVMDRSLPVEDRFDASLKLAELPRNGSRVRVRLRCKLTGRSRGNYRKFELCRIAFRDLASEGQIPGVVKASW</sequence>
<evidence type="ECO:0000256" key="1">
    <source>
        <dbReference type="ARBA" id="ARBA00003686"/>
    </source>
</evidence>
<accession>A0A0K0TBT6</accession>
<dbReference type="GO" id="GO:0019843">
    <property type="term" value="F:rRNA binding"/>
    <property type="evidence" value="ECO:0007669"/>
    <property type="project" value="UniProtKB-UniRule"/>
</dbReference>
<dbReference type="PANTHER" id="PTHR19836">
    <property type="entry name" value="30S RIBOSOMAL PROTEIN S14"/>
    <property type="match status" value="1"/>
</dbReference>
<dbReference type="EMBL" id="LYUD01000099">
    <property type="protein sequence ID" value="OAZ72814.1"/>
    <property type="molecule type" value="Genomic_DNA"/>
</dbReference>
<protein>
    <recommendedName>
        <fullName evidence="5 7">Small ribosomal subunit protein uS14</fullName>
    </recommendedName>
</protein>
<dbReference type="eggNOG" id="COG0199">
    <property type="taxonomic scope" value="Bacteria"/>
</dbReference>
<evidence type="ECO:0000256" key="7">
    <source>
        <dbReference type="HAMAP-Rule" id="MF_00537"/>
    </source>
</evidence>
<dbReference type="Pfam" id="PF00253">
    <property type="entry name" value="Ribosomal_S14"/>
    <property type="match status" value="1"/>
</dbReference>
<dbReference type="Gene3D" id="1.10.287.1480">
    <property type="match status" value="1"/>
</dbReference>
<evidence type="ECO:0000256" key="3">
    <source>
        <dbReference type="ARBA" id="ARBA00022980"/>
    </source>
</evidence>
<dbReference type="NCBIfam" id="NF006477">
    <property type="entry name" value="PRK08881.1"/>
    <property type="match status" value="1"/>
</dbReference>
<evidence type="ECO:0000256" key="2">
    <source>
        <dbReference type="ARBA" id="ARBA00009083"/>
    </source>
</evidence>
<evidence type="ECO:0000256" key="6">
    <source>
        <dbReference type="ARBA" id="ARBA00047110"/>
    </source>
</evidence>
<dbReference type="PATRIC" id="fig|438.10.peg.1862"/>
<dbReference type="GO" id="GO:0003735">
    <property type="term" value="F:structural constituent of ribosome"/>
    <property type="evidence" value="ECO:0007669"/>
    <property type="project" value="InterPro"/>
</dbReference>
<organism evidence="8 9">
    <name type="scientific">Acetobacter pasteurianus</name>
    <name type="common">Acetobacter turbidans</name>
    <dbReference type="NCBI Taxonomy" id="438"/>
    <lineage>
        <taxon>Bacteria</taxon>
        <taxon>Pseudomonadati</taxon>
        <taxon>Pseudomonadota</taxon>
        <taxon>Alphaproteobacteria</taxon>
        <taxon>Acetobacterales</taxon>
        <taxon>Acetobacteraceae</taxon>
        <taxon>Acetobacter</taxon>
    </lineage>
</organism>
<dbReference type="InterPro" id="IPR023036">
    <property type="entry name" value="Ribosomal_uS14_bac/plastid"/>
</dbReference>
<accession>A0A368AHI3</accession>
<evidence type="ECO:0000313" key="8">
    <source>
        <dbReference type="EMBL" id="OAZ72814.1"/>
    </source>
</evidence>
<keyword evidence="3 7" id="KW-0689">Ribosomal protein</keyword>
<dbReference type="GO" id="GO:0005737">
    <property type="term" value="C:cytoplasm"/>
    <property type="evidence" value="ECO:0007669"/>
    <property type="project" value="UniProtKB-ARBA"/>
</dbReference>
<dbReference type="RefSeq" id="WP_003622728.1">
    <property type="nucleotide sequence ID" value="NZ_BSCN01000008.1"/>
</dbReference>
<dbReference type="GO" id="GO:0006412">
    <property type="term" value="P:translation"/>
    <property type="evidence" value="ECO:0007669"/>
    <property type="project" value="UniProtKB-UniRule"/>
</dbReference>
<name>A0A0K0TBT6_ACEPA</name>
<keyword evidence="4 7" id="KW-0687">Ribonucleoprotein</keyword>
<comment type="subunit">
    <text evidence="6 7">Part of the 30S ribosomal subunit. Contacts proteins S3 and S10.</text>
</comment>
<dbReference type="GO" id="GO:0015935">
    <property type="term" value="C:small ribosomal subunit"/>
    <property type="evidence" value="ECO:0007669"/>
    <property type="project" value="TreeGrafter"/>
</dbReference>
<dbReference type="FunFam" id="1.10.287.1480:FF:000001">
    <property type="entry name" value="30S ribosomal protein S14"/>
    <property type="match status" value="1"/>
</dbReference>
<dbReference type="InterPro" id="IPR001209">
    <property type="entry name" value="Ribosomal_uS14"/>
</dbReference>